<sequence>MGVAPKTTYLTWDKPLLTSATEWLLADVSSNSADLSTTLLLLPTQQAGRRLREALATEMARRGGGLFPPQTALPAVMLAGGESGEPIADTVACQWHWVNVLQGESIGRCAALFPRLPSVVDFNWCRLMARSLHELRGALVDAGWDCAAVAESPQCEREPQRWKDLAKLESVYRASLAKAGLRDIHDARRTVAAKPVLPEGICRVVLLGVTDLVPLVQSALGQAAVQGAAIESVVFGPENGESLFDDWGRPVPEQWCGRQLPLASEQLHPSLDERAQARGVANWMKRYKKNVYHTVGVGAADPSVVPHLERELGNAGIRHFNPAGRQFRFTAVYAFIKSLFAVLQHPGFNNADAFLRLPDSWDWLAAQDDSIEPTQLLAGLDELRLEHLPADLAAAAALDFVKRRETENISRRITARSALRLLQSALGVLGKNPLSVGLVGFLKTTFAQRQFDNTNPADAMNIELLRQLNERLARLDTAVPTNAKRNSVAELALVLEDIGRESAILERPSDTVDLQGWLELAWEDAPHLLITGANEGHLPASIHGDRFLPESIRARLGLRTNGDRLARDIWLVELLLNSRGREGRVDLFVGRQRINGDPLKPSRLLFQCPDEQLPARVVHLFDKLPVDEQPPSWSSPWKLSTGEVKPVETLGVTSIATYLECPYRFYLRHVLRMESLDLEQRELDARGFGSLVHNVLDAYGMDVSARGIEDAEQNQQYFVTELGRQVEQQFGKQLSLPLTVQREIARKRLMLVAIEQSKARREGWEIIDTERSFEVMLDGLLISGRIDRIEKNANTGEVRVLDYKTSNKAKPPAEAHWRRFNEARDEELVPRYARFQIGDKMYRWRNLQLPLYAWALEQEFGTAIALGYFNIPEVGANTGISLLEPFDRELFNAAVGCAKGVVADLKSGRFWPPAAKPDYDDFNGILFGQATKTAIEPGKEGAA</sequence>
<evidence type="ECO:0000259" key="1">
    <source>
        <dbReference type="Pfam" id="PF12705"/>
    </source>
</evidence>
<organism evidence="2">
    <name type="scientific">marine metagenome</name>
    <dbReference type="NCBI Taxonomy" id="408172"/>
    <lineage>
        <taxon>unclassified sequences</taxon>
        <taxon>metagenomes</taxon>
        <taxon>ecological metagenomes</taxon>
    </lineage>
</organism>
<evidence type="ECO:0000313" key="2">
    <source>
        <dbReference type="EMBL" id="SVA05136.1"/>
    </source>
</evidence>
<dbReference type="Pfam" id="PF12705">
    <property type="entry name" value="PDDEXK_1"/>
    <property type="match status" value="1"/>
</dbReference>
<dbReference type="SUPFAM" id="SSF52540">
    <property type="entry name" value="P-loop containing nucleoside triphosphate hydrolases"/>
    <property type="match status" value="1"/>
</dbReference>
<reference evidence="2" key="1">
    <citation type="submission" date="2018-05" db="EMBL/GenBank/DDBJ databases">
        <authorList>
            <person name="Lanie J.A."/>
            <person name="Ng W.-L."/>
            <person name="Kazmierczak K.M."/>
            <person name="Andrzejewski T.M."/>
            <person name="Davidsen T.M."/>
            <person name="Wayne K.J."/>
            <person name="Tettelin H."/>
            <person name="Glass J.I."/>
            <person name="Rusch D."/>
            <person name="Podicherti R."/>
            <person name="Tsui H.-C.T."/>
            <person name="Winkler M.E."/>
        </authorList>
    </citation>
    <scope>NUCLEOTIDE SEQUENCE</scope>
</reference>
<dbReference type="InterPro" id="IPR011604">
    <property type="entry name" value="PDDEXK-like_dom_sf"/>
</dbReference>
<dbReference type="Gene3D" id="3.90.320.10">
    <property type="match status" value="1"/>
</dbReference>
<feature type="domain" description="PD-(D/E)XK endonuclease-like" evidence="1">
    <location>
        <begin position="651"/>
        <end position="875"/>
    </location>
</feature>
<gene>
    <name evidence="2" type="ORF">METZ01_LOCUS57990</name>
</gene>
<proteinExistence type="predicted"/>
<accession>A0A381SM99</accession>
<dbReference type="AlphaFoldDB" id="A0A381SM99"/>
<name>A0A381SM99_9ZZZZ</name>
<dbReference type="InterPro" id="IPR027417">
    <property type="entry name" value="P-loop_NTPase"/>
</dbReference>
<dbReference type="InterPro" id="IPR038726">
    <property type="entry name" value="PDDEXK_AddAB-type"/>
</dbReference>
<dbReference type="EMBL" id="UINC01003304">
    <property type="protein sequence ID" value="SVA05136.1"/>
    <property type="molecule type" value="Genomic_DNA"/>
</dbReference>
<protein>
    <recommendedName>
        <fullName evidence="1">PD-(D/E)XK endonuclease-like domain-containing protein</fullName>
    </recommendedName>
</protein>